<dbReference type="Gene3D" id="3.40.50.150">
    <property type="entry name" value="Vaccinia Virus protein VP39"/>
    <property type="match status" value="1"/>
</dbReference>
<evidence type="ECO:0000259" key="1">
    <source>
        <dbReference type="Pfam" id="PF08421"/>
    </source>
</evidence>
<dbReference type="SUPFAM" id="SSF53335">
    <property type="entry name" value="S-adenosyl-L-methionine-dependent methyltransferases"/>
    <property type="match status" value="1"/>
</dbReference>
<name>A0A1A8XXS4_9RHOO</name>
<protein>
    <recommendedName>
        <fullName evidence="5">C-methyltransferase</fullName>
    </recommendedName>
</protein>
<evidence type="ECO:0008006" key="5">
    <source>
        <dbReference type="Google" id="ProtNLM"/>
    </source>
</evidence>
<proteinExistence type="predicted"/>
<gene>
    <name evidence="3" type="ORF">PROAA_320074</name>
</gene>
<evidence type="ECO:0000313" key="4">
    <source>
        <dbReference type="Proteomes" id="UP000199600"/>
    </source>
</evidence>
<dbReference type="PANTHER" id="PTHR43861:SF5">
    <property type="entry name" value="BLL5978 PROTEIN"/>
    <property type="match status" value="1"/>
</dbReference>
<dbReference type="Proteomes" id="UP000199600">
    <property type="component" value="Unassembled WGS sequence"/>
</dbReference>
<dbReference type="Pfam" id="PF13489">
    <property type="entry name" value="Methyltransf_23"/>
    <property type="match status" value="1"/>
</dbReference>
<feature type="domain" description="C-methyltransferase" evidence="2">
    <location>
        <begin position="257"/>
        <end position="412"/>
    </location>
</feature>
<dbReference type="InterPro" id="IPR038576">
    <property type="entry name" value="Methyltransf_Zn-bd_dom_put_sf"/>
</dbReference>
<dbReference type="RefSeq" id="WP_186411599.1">
    <property type="nucleotide sequence ID" value="NZ_FLQY01000246.1"/>
</dbReference>
<accession>A0A1A8XXS4</accession>
<feature type="domain" description="Methyltransferase putative zinc binding" evidence="1">
    <location>
        <begin position="15"/>
        <end position="76"/>
    </location>
</feature>
<organism evidence="3 4">
    <name type="scientific">Candidatus Propionivibrio aalborgensis</name>
    <dbReference type="NCBI Taxonomy" id="1860101"/>
    <lineage>
        <taxon>Bacteria</taxon>
        <taxon>Pseudomonadati</taxon>
        <taxon>Pseudomonadota</taxon>
        <taxon>Betaproteobacteria</taxon>
        <taxon>Rhodocyclales</taxon>
        <taxon>Rhodocyclaceae</taxon>
        <taxon>Propionivibrio</taxon>
    </lineage>
</organism>
<evidence type="ECO:0000313" key="3">
    <source>
        <dbReference type="EMBL" id="SBT09442.1"/>
    </source>
</evidence>
<dbReference type="Gene3D" id="3.40.50.720">
    <property type="entry name" value="NAD(P)-binding Rossmann-like Domain"/>
    <property type="match status" value="1"/>
</dbReference>
<dbReference type="Gene3D" id="6.20.50.110">
    <property type="entry name" value="Methyltransferase, zinc-binding domain"/>
    <property type="match status" value="1"/>
</dbReference>
<dbReference type="EMBL" id="FLQY01000246">
    <property type="protein sequence ID" value="SBT09442.1"/>
    <property type="molecule type" value="Genomic_DNA"/>
</dbReference>
<sequence length="419" mass="46566">MTTHHDLPLGKINYCQVCGGTNLHEVIDLGHQSPCDSLLWPKHLDLAEQTYPLRFQVCRDCSLAQIDYIVAPEVLFFAEYPYRSGITPTLVEKLSTTAVSTLKRFPFSPGTLCMDIGSNDGTVLKAFKERGMRVLGVEATNIANIANEAGIETLQAFFNEDLAEHILKSHGPAGAIAATNVFAHISDLGSIIRGVSKLLQDGGVFVTESHYLLDLLETFQYDSIYHEHLRYYSLKSLVRLFDQYGFTVTDVERIENYGGSIRVFASKGTNLPVSNNVSQLLAKEATAGLYGTEVYDKFANQVHKVRRDLLALLVNARCEGKTVVGIGCPGRASTLLNYTGVNTDLMPYIAEQSTSLKLGLFLPGMHIPIVDEKRMFDEQPDYAVMLSWHYAEPIIRKLREKGLKSKIVLPLPEVRIHEG</sequence>
<keyword evidence="4" id="KW-1185">Reference proteome</keyword>
<dbReference type="InterPro" id="IPR013630">
    <property type="entry name" value="Methyltransf_Zn-bd_dom_put"/>
</dbReference>
<dbReference type="InterPro" id="IPR029063">
    <property type="entry name" value="SAM-dependent_MTases_sf"/>
</dbReference>
<dbReference type="AlphaFoldDB" id="A0A1A8XXS4"/>
<dbReference type="Gene3D" id="6.10.250.3100">
    <property type="match status" value="1"/>
</dbReference>
<dbReference type="Pfam" id="PF08421">
    <property type="entry name" value="Methyltransf_13"/>
    <property type="match status" value="1"/>
</dbReference>
<dbReference type="InterPro" id="IPR013691">
    <property type="entry name" value="MeTrfase_14"/>
</dbReference>
<dbReference type="Pfam" id="PF08484">
    <property type="entry name" value="Methyltransf_14"/>
    <property type="match status" value="1"/>
</dbReference>
<dbReference type="PANTHER" id="PTHR43861">
    <property type="entry name" value="TRANS-ACONITATE 2-METHYLTRANSFERASE-RELATED"/>
    <property type="match status" value="1"/>
</dbReference>
<reference evidence="3 4" key="1">
    <citation type="submission" date="2016-06" db="EMBL/GenBank/DDBJ databases">
        <authorList>
            <person name="Kjaerup R.B."/>
            <person name="Dalgaard T.S."/>
            <person name="Juul-Madsen H.R."/>
        </authorList>
    </citation>
    <scope>NUCLEOTIDE SEQUENCE [LARGE SCALE GENOMIC DNA]</scope>
    <source>
        <strain evidence="3">2</strain>
    </source>
</reference>
<evidence type="ECO:0000259" key="2">
    <source>
        <dbReference type="Pfam" id="PF08484"/>
    </source>
</evidence>